<protein>
    <recommendedName>
        <fullName evidence="2">SET domain-containing protein</fullName>
    </recommendedName>
</protein>
<dbReference type="PROSITE" id="PS50280">
    <property type="entry name" value="SET"/>
    <property type="match status" value="1"/>
</dbReference>
<dbReference type="Gene3D" id="2.170.270.10">
    <property type="entry name" value="SET domain"/>
    <property type="match status" value="1"/>
</dbReference>
<proteinExistence type="predicted"/>
<feature type="domain" description="SET" evidence="2">
    <location>
        <begin position="186"/>
        <end position="324"/>
    </location>
</feature>
<evidence type="ECO:0000313" key="3">
    <source>
        <dbReference type="EMBL" id="KPM37422.1"/>
    </source>
</evidence>
<feature type="region of interest" description="Disordered" evidence="1">
    <location>
        <begin position="85"/>
        <end position="112"/>
    </location>
</feature>
<organism evidence="3 4">
    <name type="scientific">Neonectria ditissima</name>
    <dbReference type="NCBI Taxonomy" id="78410"/>
    <lineage>
        <taxon>Eukaryota</taxon>
        <taxon>Fungi</taxon>
        <taxon>Dikarya</taxon>
        <taxon>Ascomycota</taxon>
        <taxon>Pezizomycotina</taxon>
        <taxon>Sordariomycetes</taxon>
        <taxon>Hypocreomycetidae</taxon>
        <taxon>Hypocreales</taxon>
        <taxon>Nectriaceae</taxon>
        <taxon>Neonectria</taxon>
    </lineage>
</organism>
<keyword evidence="4" id="KW-1185">Reference proteome</keyword>
<dbReference type="PANTHER" id="PTHR47332">
    <property type="entry name" value="SET DOMAIN-CONTAINING PROTEIN 5"/>
    <property type="match status" value="1"/>
</dbReference>
<dbReference type="EMBL" id="LKCW01000166">
    <property type="protein sequence ID" value="KPM37422.1"/>
    <property type="molecule type" value="Genomic_DNA"/>
</dbReference>
<feature type="region of interest" description="Disordered" evidence="1">
    <location>
        <begin position="118"/>
        <end position="137"/>
    </location>
</feature>
<dbReference type="Pfam" id="PF00856">
    <property type="entry name" value="SET"/>
    <property type="match status" value="1"/>
</dbReference>
<feature type="compositionally biased region" description="Basic and acidic residues" evidence="1">
    <location>
        <begin position="158"/>
        <end position="171"/>
    </location>
</feature>
<reference evidence="3 4" key="1">
    <citation type="submission" date="2015-09" db="EMBL/GenBank/DDBJ databases">
        <title>Draft genome of a European isolate of the apple canker pathogen Neonectria ditissima.</title>
        <authorList>
            <person name="Gomez-Cortecero A."/>
            <person name="Harrison R.J."/>
            <person name="Armitage A.D."/>
        </authorList>
    </citation>
    <scope>NUCLEOTIDE SEQUENCE [LARGE SCALE GENOMIC DNA]</scope>
    <source>
        <strain evidence="3 4">R09/05</strain>
    </source>
</reference>
<accession>A0A0P7AIX1</accession>
<name>A0A0P7AIX1_9HYPO</name>
<dbReference type="AlphaFoldDB" id="A0A0P7AIX1"/>
<dbReference type="InterPro" id="IPR053185">
    <property type="entry name" value="SET_domain_protein"/>
</dbReference>
<evidence type="ECO:0000313" key="4">
    <source>
        <dbReference type="Proteomes" id="UP000050424"/>
    </source>
</evidence>
<feature type="region of interest" description="Disordered" evidence="1">
    <location>
        <begin position="145"/>
        <end position="176"/>
    </location>
</feature>
<dbReference type="InterPro" id="IPR001214">
    <property type="entry name" value="SET_dom"/>
</dbReference>
<dbReference type="STRING" id="78410.A0A0P7AIX1"/>
<dbReference type="SUPFAM" id="SSF82199">
    <property type="entry name" value="SET domain"/>
    <property type="match status" value="1"/>
</dbReference>
<dbReference type="OrthoDB" id="3180714at2759"/>
<dbReference type="SMART" id="SM00317">
    <property type="entry name" value="SET"/>
    <property type="match status" value="1"/>
</dbReference>
<dbReference type="PANTHER" id="PTHR47332:SF2">
    <property type="entry name" value="SET-6"/>
    <property type="match status" value="1"/>
</dbReference>
<evidence type="ECO:0000256" key="1">
    <source>
        <dbReference type="SAM" id="MobiDB-lite"/>
    </source>
</evidence>
<feature type="compositionally biased region" description="Acidic residues" evidence="1">
    <location>
        <begin position="89"/>
        <end position="111"/>
    </location>
</feature>
<dbReference type="InterPro" id="IPR046341">
    <property type="entry name" value="SET_dom_sf"/>
</dbReference>
<gene>
    <name evidence="3" type="ORF">AK830_g9121</name>
</gene>
<comment type="caution">
    <text evidence="3">The sequence shown here is derived from an EMBL/GenBank/DDBJ whole genome shotgun (WGS) entry which is preliminary data.</text>
</comment>
<sequence>MEITLPTDEVASVDLELEHRLSIHLETATSSFKIDDEMGHSKKPQNNGCITNSPIYANEKPLLCKDVLSGDQYWASVNSIVAESACTSESEEGFTSDLESWTDDEEDDSDESVLCLTSHGARPLDSNDSLRPPLPRRLSFKPLETVEEGEPAGPENAEASHKEDQTRRQPVDSDLESSPTVIFENRFFTVSESKIAGWGAFAAQDLKFGDVVLVEKPLFTADSSSLFKEFSKLDRDTREVALALHANDNCKPGTPKLQAIWTTNCFSTGWRDAAGLFPVASRFNHSCPPRDNIAYTFNASTGSLEMVVKAPAIVAGEELTISYGNERTPLDLFLRYGFRCCCGACPGLTDSGLDIW</sequence>
<dbReference type="CDD" id="cd20071">
    <property type="entry name" value="SET_SMYD"/>
    <property type="match status" value="1"/>
</dbReference>
<dbReference type="Proteomes" id="UP000050424">
    <property type="component" value="Unassembled WGS sequence"/>
</dbReference>
<evidence type="ECO:0000259" key="2">
    <source>
        <dbReference type="PROSITE" id="PS50280"/>
    </source>
</evidence>